<feature type="transmembrane region" description="Helical" evidence="8">
    <location>
        <begin position="239"/>
        <end position="258"/>
    </location>
</feature>
<proteinExistence type="inferred from homology"/>
<feature type="transmembrane region" description="Helical" evidence="8">
    <location>
        <begin position="173"/>
        <end position="191"/>
    </location>
</feature>
<dbReference type="STRING" id="717773.Thicy_0413"/>
<reference evidence="9 10" key="1">
    <citation type="submission" date="2011-05" db="EMBL/GenBank/DDBJ databases">
        <title>Complete sequence of Thioalkalimicrobium cyclicum ALM1.</title>
        <authorList>
            <consortium name="US DOE Joint Genome Institute"/>
            <person name="Lucas S."/>
            <person name="Han J."/>
            <person name="Lapidus A."/>
            <person name="Cheng J.-F."/>
            <person name="Goodwin L."/>
            <person name="Pitluck S."/>
            <person name="Peters L."/>
            <person name="Mikhailova N."/>
            <person name="Davenport K."/>
            <person name="Han C."/>
            <person name="Tapia R."/>
            <person name="Land M."/>
            <person name="Hauser L."/>
            <person name="Kyrpides N."/>
            <person name="Ivanova N."/>
            <person name="Pagani I."/>
            <person name="Kappler U."/>
            <person name="Woyke T."/>
        </authorList>
    </citation>
    <scope>NUCLEOTIDE SEQUENCE [LARGE SCALE GENOMIC DNA]</scope>
    <source>
        <strain evidence="10">DSM 14477 / JCM 11371 / ALM1</strain>
    </source>
</reference>
<evidence type="ECO:0000313" key="9">
    <source>
        <dbReference type="EMBL" id="AEG31187.1"/>
    </source>
</evidence>
<keyword evidence="4" id="KW-1003">Cell membrane</keyword>
<protein>
    <submittedName>
        <fullName evidence="9">Bile acid:sodium symporter</fullName>
    </submittedName>
</protein>
<dbReference type="InterPro" id="IPR002657">
    <property type="entry name" value="BilAc:Na_symport/Acr3"/>
</dbReference>
<feature type="transmembrane region" description="Helical" evidence="8">
    <location>
        <begin position="104"/>
        <end position="123"/>
    </location>
</feature>
<keyword evidence="10" id="KW-1185">Reference proteome</keyword>
<dbReference type="InterPro" id="IPR004706">
    <property type="entry name" value="Arsenical-R_Acr3"/>
</dbReference>
<evidence type="ECO:0000256" key="1">
    <source>
        <dbReference type="ARBA" id="ARBA00004651"/>
    </source>
</evidence>
<evidence type="ECO:0000256" key="7">
    <source>
        <dbReference type="ARBA" id="ARBA00023136"/>
    </source>
</evidence>
<dbReference type="GO" id="GO:0015297">
    <property type="term" value="F:antiporter activity"/>
    <property type="evidence" value="ECO:0007669"/>
    <property type="project" value="InterPro"/>
</dbReference>
<feature type="transmembrane region" description="Helical" evidence="8">
    <location>
        <begin position="197"/>
        <end position="218"/>
    </location>
</feature>
<dbReference type="Gene3D" id="1.20.1530.20">
    <property type="match status" value="1"/>
</dbReference>
<sequence length="293" mass="32797">MGRVAGGLNSLFEWLLWPVLAFLLYATFLQVPLLHLKEAFSDKRFALANLLGNFVLVPLMVWGLIQFLPDDSLLRLGVLLVLLVPCTDWFITFTQLGRGCSARAIAISPVNLGLQLLLLPFYLWLMLPDSFSIAVDWQDLQGAILIIIVPLILAVLSEKWIERKPKRAVFREMFAWWPVPLLALVVFLIAASQSQAVWLAAHSLLVVIPVFIAFLVLAALLAKSMSQVLKLTQEQGRTLAFSFGTRNSFVVLPIALSLPQGAEIVVLVIVLQSLVELLGMVVYLWWLPNKLFR</sequence>
<dbReference type="KEGG" id="tcy:Thicy_0413"/>
<evidence type="ECO:0000256" key="3">
    <source>
        <dbReference type="ARBA" id="ARBA00022448"/>
    </source>
</evidence>
<dbReference type="PANTHER" id="PTHR43057:SF1">
    <property type="entry name" value="ARSENICAL-RESISTANCE PROTEIN 3"/>
    <property type="match status" value="1"/>
</dbReference>
<dbReference type="GO" id="GO:0015104">
    <property type="term" value="F:antimonite transmembrane transporter activity"/>
    <property type="evidence" value="ECO:0007669"/>
    <property type="project" value="TreeGrafter"/>
</dbReference>
<keyword evidence="7 8" id="KW-0472">Membrane</keyword>
<feature type="transmembrane region" description="Helical" evidence="8">
    <location>
        <begin position="73"/>
        <end position="92"/>
    </location>
</feature>
<dbReference type="HOGENOM" id="CLU_022869_1_1_6"/>
<dbReference type="eggNOG" id="COG0798">
    <property type="taxonomic scope" value="Bacteria"/>
</dbReference>
<gene>
    <name evidence="9" type="ordered locus">Thicy_0413</name>
</gene>
<dbReference type="Pfam" id="PF01758">
    <property type="entry name" value="SBF"/>
    <property type="match status" value="1"/>
</dbReference>
<evidence type="ECO:0000256" key="4">
    <source>
        <dbReference type="ARBA" id="ARBA00022475"/>
    </source>
</evidence>
<evidence type="ECO:0000256" key="2">
    <source>
        <dbReference type="ARBA" id="ARBA00010110"/>
    </source>
</evidence>
<dbReference type="Proteomes" id="UP000009232">
    <property type="component" value="Chromosome"/>
</dbReference>
<dbReference type="InterPro" id="IPR038770">
    <property type="entry name" value="Na+/solute_symporter_sf"/>
</dbReference>
<accession>F6DAU4</accession>
<name>F6DAU4_THICA</name>
<dbReference type="GO" id="GO:0005886">
    <property type="term" value="C:plasma membrane"/>
    <property type="evidence" value="ECO:0007669"/>
    <property type="project" value="UniProtKB-SubCell"/>
</dbReference>
<dbReference type="PANTHER" id="PTHR43057">
    <property type="entry name" value="ARSENITE EFFLUX TRANSPORTER"/>
    <property type="match status" value="1"/>
</dbReference>
<dbReference type="GO" id="GO:0015105">
    <property type="term" value="F:arsenite transmembrane transporter activity"/>
    <property type="evidence" value="ECO:0007669"/>
    <property type="project" value="TreeGrafter"/>
</dbReference>
<keyword evidence="3" id="KW-0813">Transport</keyword>
<evidence type="ECO:0000256" key="6">
    <source>
        <dbReference type="ARBA" id="ARBA00022989"/>
    </source>
</evidence>
<dbReference type="AlphaFoldDB" id="F6DAU4"/>
<keyword evidence="6 8" id="KW-1133">Transmembrane helix</keyword>
<organism evidence="9 10">
    <name type="scientific">Thiomicrospira cyclica (strain DSM 14477 / JCM 11371 / ALM1)</name>
    <name type="common">Thioalkalimicrobium cyclicum</name>
    <dbReference type="NCBI Taxonomy" id="717773"/>
    <lineage>
        <taxon>Bacteria</taxon>
        <taxon>Pseudomonadati</taxon>
        <taxon>Pseudomonadota</taxon>
        <taxon>Gammaproteobacteria</taxon>
        <taxon>Thiotrichales</taxon>
        <taxon>Piscirickettsiaceae</taxon>
        <taxon>Thiomicrospira</taxon>
    </lineage>
</organism>
<feature type="transmembrane region" description="Helical" evidence="8">
    <location>
        <begin position="264"/>
        <end position="287"/>
    </location>
</feature>
<comment type="subcellular location">
    <subcellularLocation>
        <location evidence="1">Cell membrane</location>
        <topology evidence="1">Multi-pass membrane protein</topology>
    </subcellularLocation>
</comment>
<dbReference type="EMBL" id="CP002776">
    <property type="protein sequence ID" value="AEG31187.1"/>
    <property type="molecule type" value="Genomic_DNA"/>
</dbReference>
<evidence type="ECO:0000256" key="5">
    <source>
        <dbReference type="ARBA" id="ARBA00022692"/>
    </source>
</evidence>
<feature type="transmembrane region" description="Helical" evidence="8">
    <location>
        <begin position="143"/>
        <end position="161"/>
    </location>
</feature>
<feature type="transmembrane region" description="Helical" evidence="8">
    <location>
        <begin position="46"/>
        <end position="67"/>
    </location>
</feature>
<comment type="similarity">
    <text evidence="2">Belongs to the arsenical resistance-3 (ACR3) (TC 2.A.59) family.</text>
</comment>
<evidence type="ECO:0000313" key="10">
    <source>
        <dbReference type="Proteomes" id="UP000009232"/>
    </source>
</evidence>
<evidence type="ECO:0000256" key="8">
    <source>
        <dbReference type="SAM" id="Phobius"/>
    </source>
</evidence>
<feature type="transmembrane region" description="Helical" evidence="8">
    <location>
        <begin position="14"/>
        <end position="34"/>
    </location>
</feature>
<keyword evidence="5 8" id="KW-0812">Transmembrane</keyword>